<dbReference type="InParanoid" id="B8LVH0"/>
<organism evidence="8 9">
    <name type="scientific">Talaromyces stipitatus (strain ATCC 10500 / CBS 375.48 / QM 6759 / NRRL 1006)</name>
    <name type="common">Penicillium stipitatum</name>
    <dbReference type="NCBI Taxonomy" id="441959"/>
    <lineage>
        <taxon>Eukaryota</taxon>
        <taxon>Fungi</taxon>
        <taxon>Dikarya</taxon>
        <taxon>Ascomycota</taxon>
        <taxon>Pezizomycotina</taxon>
        <taxon>Eurotiomycetes</taxon>
        <taxon>Eurotiomycetidae</taxon>
        <taxon>Eurotiales</taxon>
        <taxon>Trichocomaceae</taxon>
        <taxon>Talaromyces</taxon>
        <taxon>Talaromyces sect. Talaromyces</taxon>
    </lineage>
</organism>
<dbReference type="eggNOG" id="ENOG502S0WX">
    <property type="taxonomic scope" value="Eukaryota"/>
</dbReference>
<dbReference type="SUPFAM" id="SSF57701">
    <property type="entry name" value="Zn2/Cys6 DNA-binding domain"/>
    <property type="match status" value="1"/>
</dbReference>
<dbReference type="PANTHER" id="PTHR46910:SF23">
    <property type="entry name" value="THIAMINE REPRESSIBLE GENES REGULATORY PROTEIN THI1"/>
    <property type="match status" value="1"/>
</dbReference>
<reference evidence="9" key="1">
    <citation type="journal article" date="2015" name="Genome Announc.">
        <title>Genome sequence of the AIDS-associated pathogen Penicillium marneffei (ATCC18224) and its near taxonomic relative Talaromyces stipitatus (ATCC10500).</title>
        <authorList>
            <person name="Nierman W.C."/>
            <person name="Fedorova-Abrams N.D."/>
            <person name="Andrianopoulos A."/>
        </authorList>
    </citation>
    <scope>NUCLEOTIDE SEQUENCE [LARGE SCALE GENOMIC DNA]</scope>
    <source>
        <strain evidence="9">ATCC 10500 / CBS 375.48 / QM 6759 / NRRL 1006</strain>
    </source>
</reference>
<gene>
    <name evidence="8" type="ORF">TSTA_073750</name>
</gene>
<dbReference type="PANTHER" id="PTHR46910">
    <property type="entry name" value="TRANSCRIPTION FACTOR PDR1"/>
    <property type="match status" value="1"/>
</dbReference>
<dbReference type="PROSITE" id="PS00463">
    <property type="entry name" value="ZN2_CY6_FUNGAL_1"/>
    <property type="match status" value="1"/>
</dbReference>
<keyword evidence="1" id="KW-0479">Metal-binding</keyword>
<feature type="region of interest" description="Disordered" evidence="6">
    <location>
        <begin position="1"/>
        <end position="43"/>
    </location>
</feature>
<dbReference type="InterPro" id="IPR036864">
    <property type="entry name" value="Zn2-C6_fun-type_DNA-bd_sf"/>
</dbReference>
<dbReference type="RefSeq" id="XP_002341376.1">
    <property type="nucleotide sequence ID" value="XM_002341335.1"/>
</dbReference>
<dbReference type="SMART" id="SM00906">
    <property type="entry name" value="Fungal_trans"/>
    <property type="match status" value="1"/>
</dbReference>
<dbReference type="Gene3D" id="4.10.240.10">
    <property type="entry name" value="Zn(2)-C6 fungal-type DNA-binding domain"/>
    <property type="match status" value="1"/>
</dbReference>
<dbReference type="InterPro" id="IPR007219">
    <property type="entry name" value="XnlR_reg_dom"/>
</dbReference>
<evidence type="ECO:0000259" key="7">
    <source>
        <dbReference type="PROSITE" id="PS50048"/>
    </source>
</evidence>
<dbReference type="InterPro" id="IPR001138">
    <property type="entry name" value="Zn2Cys6_DnaBD"/>
</dbReference>
<evidence type="ECO:0000313" key="8">
    <source>
        <dbReference type="EMBL" id="EED23989.1"/>
    </source>
</evidence>
<dbReference type="GO" id="GO:0006351">
    <property type="term" value="P:DNA-templated transcription"/>
    <property type="evidence" value="ECO:0007669"/>
    <property type="project" value="InterPro"/>
</dbReference>
<dbReference type="STRING" id="441959.B8LVH0"/>
<dbReference type="GO" id="GO:0000981">
    <property type="term" value="F:DNA-binding transcription factor activity, RNA polymerase II-specific"/>
    <property type="evidence" value="ECO:0007669"/>
    <property type="project" value="InterPro"/>
</dbReference>
<keyword evidence="4" id="KW-0804">Transcription</keyword>
<feature type="domain" description="Zn(2)-C6 fungal-type" evidence="7">
    <location>
        <begin position="45"/>
        <end position="74"/>
    </location>
</feature>
<dbReference type="GO" id="GO:0008270">
    <property type="term" value="F:zinc ion binding"/>
    <property type="evidence" value="ECO:0007669"/>
    <property type="project" value="InterPro"/>
</dbReference>
<dbReference type="GO" id="GO:0003677">
    <property type="term" value="F:DNA binding"/>
    <property type="evidence" value="ECO:0007669"/>
    <property type="project" value="UniProtKB-KW"/>
</dbReference>
<keyword evidence="3" id="KW-0238">DNA-binding</keyword>
<dbReference type="PROSITE" id="PS50048">
    <property type="entry name" value="ZN2_CY6_FUNGAL_2"/>
    <property type="match status" value="1"/>
</dbReference>
<dbReference type="EMBL" id="EQ962652">
    <property type="protein sequence ID" value="EED23989.1"/>
    <property type="molecule type" value="Genomic_DNA"/>
</dbReference>
<feature type="compositionally biased region" description="Pro residues" evidence="6">
    <location>
        <begin position="1"/>
        <end position="11"/>
    </location>
</feature>
<evidence type="ECO:0000256" key="3">
    <source>
        <dbReference type="ARBA" id="ARBA00023125"/>
    </source>
</evidence>
<sequence>MNNVPSSPPPGFLLDPATPSESVAQPKGKRRRTTRDAPQKRATRACDQCRRLKEKCEGGVPCTRCVRFKRICRFKDSMQTDCEIANTAEMLERMAYMERILKRQLGVASLDTRSLASLANAIAESEDDEVDTASLSDEAQLSIEDEVCTIFPIEDTTTHYSGEFSYFNFSMRLKSVIEDRIAGSITERTGAQDQDWNYWRAKHLLPASNTISVALSCLPPRQVADFLISIFFTYAETHHFYVEKAWLLRKVDALYTYPWQFGMKDVAVISIILTILAIGTQYAYLDSPGRKTAESNTGSVFSEDELGALFYREAIRFLPEIIESSSLESVQACLLFAAYSLPIDAGGLGYIYINITIRLAMQNGMHRKYTGDELGAAMVETRNRVWWTTYVLERKISIFHGRPLAMWRSDIDTQLPKDWKDITHAPTFSYMAVSISLTQWLEDFFHEMSQLRNCQKQNLYKIFSHLMMKKNELEEWWAMLPSEVLDGRSQSSTEFRSAMHVQLEYCLLRMFLGRPFLLSRVESSPEHTCSEDGRERRSPTERIQKQKSDRKGLVDCCIGSAKQVLDICRTLRYNEPGLARASYIEYSSCRAALLVLIAYSIQNQSNQSRQHLRDGIDMIREMSTSGDSARSEVRLIEMLERAVVRLHVFNPQRHRDGETTFSDQMTSVSGYESLKHWEAVRKGSSRTFDGESRDYSNASQLLAPPRTVSARTFDNHTTYREPQQGLMVGVLNQSRDGTTPTVPTDRDPNLNLLRPFYSPAELALFGARDMATSNSTMHPEAQVLDQFLAMSDPGFFPSLGLGGGNGLGSMGLATDSTRAGDA</sequence>
<evidence type="ECO:0000256" key="5">
    <source>
        <dbReference type="ARBA" id="ARBA00023242"/>
    </source>
</evidence>
<dbReference type="PhylomeDB" id="B8LVH0"/>
<accession>B8LVH0</accession>
<feature type="region of interest" description="Disordered" evidence="6">
    <location>
        <begin position="526"/>
        <end position="547"/>
    </location>
</feature>
<keyword evidence="9" id="KW-1185">Reference proteome</keyword>
<dbReference type="InterPro" id="IPR050987">
    <property type="entry name" value="AtrR-like"/>
</dbReference>
<evidence type="ECO:0000313" key="9">
    <source>
        <dbReference type="Proteomes" id="UP000001745"/>
    </source>
</evidence>
<dbReference type="Pfam" id="PF04082">
    <property type="entry name" value="Fungal_trans"/>
    <property type="match status" value="1"/>
</dbReference>
<dbReference type="HOGENOM" id="CLU_009353_0_0_1"/>
<evidence type="ECO:0000256" key="4">
    <source>
        <dbReference type="ARBA" id="ARBA00023163"/>
    </source>
</evidence>
<evidence type="ECO:0000256" key="6">
    <source>
        <dbReference type="SAM" id="MobiDB-lite"/>
    </source>
</evidence>
<dbReference type="CDD" id="cd00067">
    <property type="entry name" value="GAL4"/>
    <property type="match status" value="1"/>
</dbReference>
<dbReference type="GeneID" id="8106670"/>
<dbReference type="AlphaFoldDB" id="B8LVH0"/>
<dbReference type="Proteomes" id="UP000001745">
    <property type="component" value="Unassembled WGS sequence"/>
</dbReference>
<dbReference type="OrthoDB" id="3921198at2759"/>
<keyword evidence="2" id="KW-0805">Transcription regulation</keyword>
<keyword evidence="5" id="KW-0539">Nucleus</keyword>
<dbReference type="CDD" id="cd12148">
    <property type="entry name" value="fungal_TF_MHR"/>
    <property type="match status" value="1"/>
</dbReference>
<dbReference type="OMA" id="NFSMHIK"/>
<evidence type="ECO:0000256" key="2">
    <source>
        <dbReference type="ARBA" id="ARBA00023015"/>
    </source>
</evidence>
<dbReference type="VEuPathDB" id="FungiDB:TSTA_073750"/>
<dbReference type="SMART" id="SM00066">
    <property type="entry name" value="GAL4"/>
    <property type="match status" value="1"/>
</dbReference>
<name>B8LVH0_TALSN</name>
<protein>
    <submittedName>
        <fullName evidence="8">Fungal specific transcription factor, putative</fullName>
    </submittedName>
</protein>
<evidence type="ECO:0000256" key="1">
    <source>
        <dbReference type="ARBA" id="ARBA00022723"/>
    </source>
</evidence>
<proteinExistence type="predicted"/>
<dbReference type="Pfam" id="PF00172">
    <property type="entry name" value="Zn_clus"/>
    <property type="match status" value="1"/>
</dbReference>